<dbReference type="GO" id="GO:0016787">
    <property type="term" value="F:hydrolase activity"/>
    <property type="evidence" value="ECO:0007669"/>
    <property type="project" value="UniProtKB-KW"/>
</dbReference>
<dbReference type="CDD" id="cd06594">
    <property type="entry name" value="GH31_glucosidase_YihQ"/>
    <property type="match status" value="1"/>
</dbReference>
<name>A0ABR3AJE4_PHYBL</name>
<accession>A0ABR3AJE4</accession>
<proteinExistence type="inferred from homology"/>
<dbReference type="InterPro" id="IPR048395">
    <property type="entry name" value="Glyco_hydro_31_C"/>
</dbReference>
<feature type="domain" description="Glycosyl hydrolase family 31 C-terminal" evidence="4">
    <location>
        <begin position="658"/>
        <end position="741"/>
    </location>
</feature>
<dbReference type="Pfam" id="PF01055">
    <property type="entry name" value="Glyco_hydro_31_2nd"/>
    <property type="match status" value="1"/>
</dbReference>
<dbReference type="InterPro" id="IPR011013">
    <property type="entry name" value="Gal_mutarotase_sf_dom"/>
</dbReference>
<evidence type="ECO:0000259" key="3">
    <source>
        <dbReference type="Pfam" id="PF01055"/>
    </source>
</evidence>
<feature type="domain" description="Glycoside hydrolase family 31 TIM barrel" evidence="3">
    <location>
        <begin position="311"/>
        <end position="639"/>
    </location>
</feature>
<dbReference type="SUPFAM" id="SSF51011">
    <property type="entry name" value="Glycosyl hydrolase domain"/>
    <property type="match status" value="1"/>
</dbReference>
<dbReference type="InterPro" id="IPR044112">
    <property type="entry name" value="YihQ_TIM-like"/>
</dbReference>
<evidence type="ECO:0000256" key="1">
    <source>
        <dbReference type="ARBA" id="ARBA00007806"/>
    </source>
</evidence>
<dbReference type="EMBL" id="JBCLYO010000033">
    <property type="protein sequence ID" value="KAL0075933.1"/>
    <property type="molecule type" value="Genomic_DNA"/>
</dbReference>
<dbReference type="PANTHER" id="PTHR46959:SF2">
    <property type="entry name" value="SULFOQUINOVOSIDASE"/>
    <property type="match status" value="1"/>
</dbReference>
<reference evidence="5 6" key="1">
    <citation type="submission" date="2024-04" db="EMBL/GenBank/DDBJ databases">
        <title>Symmetric and asymmetric DNA N6-adenine methylation regulates different biological responses in Mucorales.</title>
        <authorList>
            <consortium name="Lawrence Berkeley National Laboratory"/>
            <person name="Lax C."/>
            <person name="Mondo S.J."/>
            <person name="Osorio-Concepcion M."/>
            <person name="Muszewska A."/>
            <person name="Corrochano-Luque M."/>
            <person name="Gutierrez G."/>
            <person name="Riley R."/>
            <person name="Lipzen A."/>
            <person name="Guo J."/>
            <person name="Hundley H."/>
            <person name="Amirebrahimi M."/>
            <person name="Ng V."/>
            <person name="Lorenzo-Gutierrez D."/>
            <person name="Binder U."/>
            <person name="Yang J."/>
            <person name="Song Y."/>
            <person name="Canovas D."/>
            <person name="Navarro E."/>
            <person name="Freitag M."/>
            <person name="Gabaldon T."/>
            <person name="Grigoriev I.V."/>
            <person name="Corrochano L.M."/>
            <person name="Nicolas F.E."/>
            <person name="Garre V."/>
        </authorList>
    </citation>
    <scope>NUCLEOTIDE SEQUENCE [LARGE SCALE GENOMIC DNA]</scope>
    <source>
        <strain evidence="5 6">L51</strain>
    </source>
</reference>
<feature type="non-terminal residue" evidence="5">
    <location>
        <position position="1"/>
    </location>
</feature>
<dbReference type="InterPro" id="IPR052990">
    <property type="entry name" value="Sulfoquinovosidase_GH31"/>
</dbReference>
<dbReference type="NCBIfam" id="NF007746">
    <property type="entry name" value="PRK10426.1"/>
    <property type="match status" value="1"/>
</dbReference>
<dbReference type="PANTHER" id="PTHR46959">
    <property type="entry name" value="SULFOQUINOVOSIDASE"/>
    <property type="match status" value="1"/>
</dbReference>
<dbReference type="Proteomes" id="UP001448207">
    <property type="component" value="Unassembled WGS sequence"/>
</dbReference>
<dbReference type="SUPFAM" id="SSF51445">
    <property type="entry name" value="(Trans)glycosidases"/>
    <property type="match status" value="1"/>
</dbReference>
<dbReference type="Gene3D" id="3.20.20.80">
    <property type="entry name" value="Glycosidases"/>
    <property type="match status" value="1"/>
</dbReference>
<keyword evidence="2" id="KW-0326">Glycosidase</keyword>
<comment type="similarity">
    <text evidence="1 2">Belongs to the glycosyl hydrolase 31 family.</text>
</comment>
<dbReference type="Gene3D" id="2.60.40.1760">
    <property type="entry name" value="glycosyl hydrolase (family 31)"/>
    <property type="match status" value="1"/>
</dbReference>
<evidence type="ECO:0000256" key="2">
    <source>
        <dbReference type="RuleBase" id="RU361185"/>
    </source>
</evidence>
<protein>
    <submittedName>
        <fullName evidence="5">Glycosyl hydrolases family 31-domain-containing protein</fullName>
    </submittedName>
</protein>
<dbReference type="InterPro" id="IPR017853">
    <property type="entry name" value="GH"/>
</dbReference>
<dbReference type="CDD" id="cd14752">
    <property type="entry name" value="GH31_N"/>
    <property type="match status" value="1"/>
</dbReference>
<evidence type="ECO:0000259" key="4">
    <source>
        <dbReference type="Pfam" id="PF21365"/>
    </source>
</evidence>
<sequence length="777" mass="87566">MLQSVLNHIGLGNENLIQPCLSIGPAVADEIYIIGGFKVHLDAQIQALVIKNSNDLVVWKSLDNTPFLSSTSGEDSIGPGEGGVFKIVEHDQDPTHLQTITHVEHTAETVVITGGLTTKLVQPTHLDYTFTLKAISPRQLQFTVKFSRKDPSMLDHNRVLLTYASRKEEEFYGFGEQFSYTSFKGKKVPIFVREQGIGRGDQPITALLNSPLSVFGEFAGGDHFTTYASVPQYITTDNRCLFLETSEYASFDLKQPDRVIVRLNSNTMIGRIVDGESMLELITEYTLYSGRMNVLPDWISEGAVAGMQGGASKVRDVVKRLQDHDTPLAAVWLQDWCGKRIQQTGNGSSFKRLWWNWESDDGLYPHWKDFVQEMLNQEKGPVRVLSYVNPFLANVEHKEGAHRNLFLEAQNKGYLVKDPSRPSECKTLIISSGPDFEAGLLDITYPEARIWFKQVLKEQVWGTGVSGMMTDFGEYLPYSSEKASLHSGIAPEVYHNRYPEDWASLHHEVVTELGLQNEAVNFYRAAYTRSPAYINLMWAGDQNVTWDQNDGIKSAVIGMLSGGFSGFSITHSDIGGYTTLNGLLPGLNITRSKDLLHRWMELAAFTAVFRTHEGIIPESNAQFYDSEDSYVQFAHMAKLFKSLSPYRKHLIREANEKGWPLMRHLVLYYPNDPTVRDLTYQQFLLGSALLVAPTLSPSATFVKVYFPQEHTKGIFWRHIWTGKYYPADGKYVAVDTPYGLPAAFVKEPREDDGLLNTLLEFSSDHYNHHQINQQSGN</sequence>
<organism evidence="5 6">
    <name type="scientific">Phycomyces blakesleeanus</name>
    <dbReference type="NCBI Taxonomy" id="4837"/>
    <lineage>
        <taxon>Eukaryota</taxon>
        <taxon>Fungi</taxon>
        <taxon>Fungi incertae sedis</taxon>
        <taxon>Mucoromycota</taxon>
        <taxon>Mucoromycotina</taxon>
        <taxon>Mucoromycetes</taxon>
        <taxon>Mucorales</taxon>
        <taxon>Phycomycetaceae</taxon>
        <taxon>Phycomyces</taxon>
    </lineage>
</organism>
<evidence type="ECO:0000313" key="5">
    <source>
        <dbReference type="EMBL" id="KAL0075933.1"/>
    </source>
</evidence>
<dbReference type="InterPro" id="IPR013780">
    <property type="entry name" value="Glyco_hydro_b"/>
</dbReference>
<dbReference type="Gene3D" id="2.60.40.1180">
    <property type="entry name" value="Golgi alpha-mannosidase II"/>
    <property type="match status" value="1"/>
</dbReference>
<keyword evidence="6" id="KW-1185">Reference proteome</keyword>
<gene>
    <name evidence="5" type="ORF">J3Q64DRAFT_1816078</name>
</gene>
<dbReference type="Pfam" id="PF21365">
    <property type="entry name" value="Glyco_hydro_31_3rd"/>
    <property type="match status" value="1"/>
</dbReference>
<keyword evidence="2 5" id="KW-0378">Hydrolase</keyword>
<comment type="caution">
    <text evidence="5">The sequence shown here is derived from an EMBL/GenBank/DDBJ whole genome shotgun (WGS) entry which is preliminary data.</text>
</comment>
<dbReference type="SUPFAM" id="SSF74650">
    <property type="entry name" value="Galactose mutarotase-like"/>
    <property type="match status" value="1"/>
</dbReference>
<dbReference type="InterPro" id="IPR000322">
    <property type="entry name" value="Glyco_hydro_31_TIM"/>
</dbReference>
<evidence type="ECO:0000313" key="6">
    <source>
        <dbReference type="Proteomes" id="UP001448207"/>
    </source>
</evidence>